<proteinExistence type="predicted"/>
<evidence type="ECO:0000313" key="1">
    <source>
        <dbReference type="EMBL" id="PWB69674.1"/>
    </source>
</evidence>
<dbReference type="EMBL" id="PQAP01000167">
    <property type="protein sequence ID" value="PWB69674.1"/>
    <property type="molecule type" value="Genomic_DNA"/>
</dbReference>
<evidence type="ECO:0008006" key="3">
    <source>
        <dbReference type="Google" id="ProtNLM"/>
    </source>
</evidence>
<dbReference type="Proteomes" id="UP000250918">
    <property type="component" value="Unassembled WGS sequence"/>
</dbReference>
<evidence type="ECO:0000313" key="2">
    <source>
        <dbReference type="Proteomes" id="UP000250918"/>
    </source>
</evidence>
<gene>
    <name evidence="1" type="ORF">C3F09_10230</name>
</gene>
<sequence length="124" mass="13676">MLYCPRCEYEFASGEVICPDCQIALVERKIVSGAAGVPDSSWVRVWGVRSNNRAEKAKRALDTHNIPSVILASSFAGAELPKPEYAALSARTGDLTIIMVPREFRDEAEWVLESAMLDEDISTD</sequence>
<accession>A0A855X3L4</accession>
<organism evidence="1 2">
    <name type="scientific">candidate division GN15 bacterium</name>
    <dbReference type="NCBI Taxonomy" id="2072418"/>
    <lineage>
        <taxon>Bacteria</taxon>
        <taxon>candidate division GN15</taxon>
    </lineage>
</organism>
<protein>
    <recommendedName>
        <fullName evidence="3">DUF2007 domain-containing protein</fullName>
    </recommendedName>
</protein>
<name>A0A855X3L4_9BACT</name>
<comment type="caution">
    <text evidence="1">The sequence shown here is derived from an EMBL/GenBank/DDBJ whole genome shotgun (WGS) entry which is preliminary data.</text>
</comment>
<dbReference type="AlphaFoldDB" id="A0A855X3L4"/>
<reference evidence="1 2" key="1">
    <citation type="journal article" date="2018" name="ISME J.">
        <title>A methanotrophic archaeon couples anaerobic oxidation of methane to Fe(III) reduction.</title>
        <authorList>
            <person name="Cai C."/>
            <person name="Leu A.O."/>
            <person name="Xie G.J."/>
            <person name="Guo J."/>
            <person name="Feng Y."/>
            <person name="Zhao J.X."/>
            <person name="Tyson G.W."/>
            <person name="Yuan Z."/>
            <person name="Hu S."/>
        </authorList>
    </citation>
    <scope>NUCLEOTIDE SEQUENCE [LARGE SCALE GENOMIC DNA]</scope>
    <source>
        <strain evidence="1">FeB_12</strain>
    </source>
</reference>